<dbReference type="EMBL" id="BRPJ01000037">
    <property type="protein sequence ID" value="GLB30379.1"/>
    <property type="molecule type" value="Genomic_DNA"/>
</dbReference>
<reference evidence="1 4" key="2">
    <citation type="journal article" date="2024" name="Int. J. Syst. Evol. Microbiol.">
        <title>Lacrimispora brassicae sp. nov. isolated from fermented cabbage, and proposal of Clostridium indicum Gundawar et al. 2019 and Clostridium methoxybenzovorans Mechichi et al. 1999 as heterotypic synonyms of Lacrimispora amygdalina (Parshina et al. 2003) Haas and Blanchard 2020 and Lacrimispora indolis (McClung and McCoy 1957) Haas and Blanchard 2020, respectively.</title>
        <authorList>
            <person name="Kobayashi H."/>
            <person name="Tanizawa Y."/>
            <person name="Sakamoto M."/>
            <person name="Ohkuma M."/>
            <person name="Tohno M."/>
        </authorList>
    </citation>
    <scope>NUCLEOTIDE SEQUENCE [LARGE SCALE GENOMIC DNA]</scope>
    <source>
        <strain evidence="1 4">DSM 12857</strain>
    </source>
</reference>
<dbReference type="Proteomes" id="UP000260680">
    <property type="component" value="Unassembled WGS sequence"/>
</dbReference>
<evidence type="ECO:0000313" key="1">
    <source>
        <dbReference type="EMBL" id="GLB30379.1"/>
    </source>
</evidence>
<reference evidence="2 3" key="1">
    <citation type="submission" date="2018-07" db="EMBL/GenBank/DDBJ databases">
        <title>New species, Clostridium PI-S10-A1B.</title>
        <authorList>
            <person name="Krishna G."/>
            <person name="Summeta K."/>
            <person name="Shikha S."/>
            <person name="Prabhu P.B."/>
            <person name="Suresh K."/>
        </authorList>
    </citation>
    <scope>NUCLEOTIDE SEQUENCE [LARGE SCALE GENOMIC DNA]</scope>
    <source>
        <strain evidence="2 3">PI-S10-A1B</strain>
    </source>
</reference>
<comment type="caution">
    <text evidence="2">The sequence shown here is derived from an EMBL/GenBank/DDBJ whole genome shotgun (WGS) entry which is preliminary data.</text>
</comment>
<evidence type="ECO:0000313" key="4">
    <source>
        <dbReference type="Proteomes" id="UP001419084"/>
    </source>
</evidence>
<dbReference type="RefSeq" id="WP_117418144.1">
    <property type="nucleotide sequence ID" value="NZ_BRPJ01000037.1"/>
</dbReference>
<proteinExistence type="predicted"/>
<dbReference type="EMBL" id="QOHO01000053">
    <property type="protein sequence ID" value="RFZ77753.1"/>
    <property type="molecule type" value="Genomic_DNA"/>
</dbReference>
<keyword evidence="4" id="KW-1185">Reference proteome</keyword>
<accession>A0A3E2N9S3</accession>
<name>A0A3E2N9S3_9FIRM</name>
<evidence type="ECO:0000313" key="2">
    <source>
        <dbReference type="EMBL" id="RFZ77753.1"/>
    </source>
</evidence>
<organism evidence="2 3">
    <name type="scientific">Lacrimispora amygdalina</name>
    <dbReference type="NCBI Taxonomy" id="253257"/>
    <lineage>
        <taxon>Bacteria</taxon>
        <taxon>Bacillati</taxon>
        <taxon>Bacillota</taxon>
        <taxon>Clostridia</taxon>
        <taxon>Lachnospirales</taxon>
        <taxon>Lachnospiraceae</taxon>
        <taxon>Lacrimispora</taxon>
    </lineage>
</organism>
<dbReference type="OrthoDB" id="2065832at2"/>
<dbReference type="AlphaFoldDB" id="A0A3E2N9S3"/>
<sequence length="73" mass="8747">MKKVPVKKTWYHSVSDHYKSLKLQHKKKMFRLKAKLFLTVILPFLILVLGAEVLRTFIQIKIRKLFTRPLPKD</sequence>
<gene>
    <name evidence="2" type="ORF">DS742_16820</name>
    <name evidence="1" type="ORF">LAD12857_23020</name>
</gene>
<protein>
    <submittedName>
        <fullName evidence="2">Uncharacterized protein</fullName>
    </submittedName>
</protein>
<evidence type="ECO:0000313" key="3">
    <source>
        <dbReference type="Proteomes" id="UP000260680"/>
    </source>
</evidence>
<dbReference type="Proteomes" id="UP001419084">
    <property type="component" value="Unassembled WGS sequence"/>
</dbReference>